<feature type="domain" description="DUF4277" evidence="1">
    <location>
        <begin position="8"/>
        <end position="85"/>
    </location>
</feature>
<sequence>MEATPDLQVYDLGHLGLVAGIVDRVGLVPLVDERVGPRPGEKVSTGVALKAAIMNALGFVSSPLYLFGHYWEGKPTEWLQGHGLRP</sequence>
<reference evidence="3" key="1">
    <citation type="submission" date="2016-10" db="EMBL/GenBank/DDBJ databases">
        <authorList>
            <person name="Varghese N."/>
            <person name="Submissions S."/>
        </authorList>
    </citation>
    <scope>NUCLEOTIDE SEQUENCE [LARGE SCALE GENOMIC DNA]</scope>
    <source>
        <strain evidence="3">CGMCC 1.6992</strain>
    </source>
</reference>
<organism evidence="2 3">
    <name type="scientific">Thermus arciformis</name>
    <dbReference type="NCBI Taxonomy" id="482827"/>
    <lineage>
        <taxon>Bacteria</taxon>
        <taxon>Thermotogati</taxon>
        <taxon>Deinococcota</taxon>
        <taxon>Deinococci</taxon>
        <taxon>Thermales</taxon>
        <taxon>Thermaceae</taxon>
        <taxon>Thermus</taxon>
    </lineage>
</organism>
<dbReference type="AlphaFoldDB" id="A0A1G7LN89"/>
<proteinExistence type="predicted"/>
<dbReference type="PANTHER" id="PTHR34614">
    <property type="match status" value="1"/>
</dbReference>
<gene>
    <name evidence="2" type="ORF">SAMN04488243_1715</name>
</gene>
<protein>
    <recommendedName>
        <fullName evidence="1">DUF4277 domain-containing protein</fullName>
    </recommendedName>
</protein>
<dbReference type="EMBL" id="FNBC01000071">
    <property type="protein sequence ID" value="SDF50988.1"/>
    <property type="molecule type" value="Genomic_DNA"/>
</dbReference>
<dbReference type="PANTHER" id="PTHR34614:SF2">
    <property type="entry name" value="TRANSPOSASE IS4-LIKE DOMAIN-CONTAINING PROTEIN"/>
    <property type="match status" value="1"/>
</dbReference>
<dbReference type="InterPro" id="IPR025457">
    <property type="entry name" value="DUF4277"/>
</dbReference>
<dbReference type="Pfam" id="PF14104">
    <property type="entry name" value="DUF4277"/>
    <property type="match status" value="1"/>
</dbReference>
<dbReference type="Proteomes" id="UP000199446">
    <property type="component" value="Unassembled WGS sequence"/>
</dbReference>
<evidence type="ECO:0000313" key="2">
    <source>
        <dbReference type="EMBL" id="SDF50988.1"/>
    </source>
</evidence>
<keyword evidence="3" id="KW-1185">Reference proteome</keyword>
<accession>A0A1G7LN89</accession>
<evidence type="ECO:0000259" key="1">
    <source>
        <dbReference type="Pfam" id="PF14104"/>
    </source>
</evidence>
<dbReference type="STRING" id="482827.SAMN04488243_1715"/>
<name>A0A1G7LN89_9DEIN</name>
<evidence type="ECO:0000313" key="3">
    <source>
        <dbReference type="Proteomes" id="UP000199446"/>
    </source>
</evidence>